<dbReference type="EMBL" id="RBXX01000002">
    <property type="protein sequence ID" value="RKT84833.1"/>
    <property type="molecule type" value="Genomic_DNA"/>
</dbReference>
<evidence type="ECO:0000313" key="4">
    <source>
        <dbReference type="Proteomes" id="UP000270697"/>
    </source>
</evidence>
<proteinExistence type="predicted"/>
<dbReference type="AlphaFoldDB" id="A0A1I4QAS9"/>
<reference evidence="1 4" key="2">
    <citation type="submission" date="2018-10" db="EMBL/GenBank/DDBJ databases">
        <title>Sequencing the genomes of 1000 actinobacteria strains.</title>
        <authorList>
            <person name="Klenk H.-P."/>
        </authorList>
    </citation>
    <scope>NUCLEOTIDE SEQUENCE [LARGE SCALE GENOMIC DNA]</scope>
    <source>
        <strain evidence="1 4">DSM 45119</strain>
    </source>
</reference>
<dbReference type="STRING" id="455193.SAMN05421805_10123"/>
<reference evidence="2 3" key="1">
    <citation type="submission" date="2016-10" db="EMBL/GenBank/DDBJ databases">
        <authorList>
            <person name="de Groot N.N."/>
        </authorList>
    </citation>
    <scope>NUCLEOTIDE SEQUENCE [LARGE SCALE GENOMIC DNA]</scope>
    <source>
        <strain evidence="2 3">CPCC 201259</strain>
    </source>
</reference>
<dbReference type="RefSeq" id="WP_093145612.1">
    <property type="nucleotide sequence ID" value="NZ_FOUP01000001.1"/>
</dbReference>
<name>A0A1I4QAS9_9PSEU</name>
<evidence type="ECO:0000313" key="1">
    <source>
        <dbReference type="EMBL" id="RKT84833.1"/>
    </source>
</evidence>
<dbReference type="EMBL" id="FOUP01000001">
    <property type="protein sequence ID" value="SFM36720.1"/>
    <property type="molecule type" value="Genomic_DNA"/>
</dbReference>
<gene>
    <name evidence="1" type="ORF">ATL45_3161</name>
    <name evidence="2" type="ORF">SAMN05421805_10123</name>
</gene>
<accession>A0A1I4QAS9</accession>
<dbReference type="Proteomes" id="UP000199398">
    <property type="component" value="Unassembled WGS sequence"/>
</dbReference>
<sequence>MLDRPPIVREALRFRRALERPEDLVATFRSAAVYLECVSEPPTVPVVQVDDVPWLPVFSDLRFLAEYRLQRGEAGEVEYLLLAGARLLDSYLPGMPQGTSVLLDPAQAHSVALPALHGITPASVAVDRDQPERPVAAMSPYERPVVRAWGGTL</sequence>
<dbReference type="Proteomes" id="UP000270697">
    <property type="component" value="Unassembled WGS sequence"/>
</dbReference>
<evidence type="ECO:0000313" key="3">
    <source>
        <dbReference type="Proteomes" id="UP000199398"/>
    </source>
</evidence>
<evidence type="ECO:0008006" key="5">
    <source>
        <dbReference type="Google" id="ProtNLM"/>
    </source>
</evidence>
<evidence type="ECO:0000313" key="2">
    <source>
        <dbReference type="EMBL" id="SFM36720.1"/>
    </source>
</evidence>
<organism evidence="2 3">
    <name type="scientific">Saccharopolyspora antimicrobica</name>
    <dbReference type="NCBI Taxonomy" id="455193"/>
    <lineage>
        <taxon>Bacteria</taxon>
        <taxon>Bacillati</taxon>
        <taxon>Actinomycetota</taxon>
        <taxon>Actinomycetes</taxon>
        <taxon>Pseudonocardiales</taxon>
        <taxon>Pseudonocardiaceae</taxon>
        <taxon>Saccharopolyspora</taxon>
    </lineage>
</organism>
<dbReference type="OrthoDB" id="4566001at2"/>
<protein>
    <recommendedName>
        <fullName evidence="5">SseB protein N-terminal domain-containing protein</fullName>
    </recommendedName>
</protein>
<keyword evidence="4" id="KW-1185">Reference proteome</keyword>